<dbReference type="InterPro" id="IPR013078">
    <property type="entry name" value="His_Pase_superF_clade-1"/>
</dbReference>
<organism evidence="1 2">
    <name type="scientific">Asaia krungthepensis NRIC 0535</name>
    <dbReference type="NCBI Taxonomy" id="1307925"/>
    <lineage>
        <taxon>Bacteria</taxon>
        <taxon>Pseudomonadati</taxon>
        <taxon>Pseudomonadota</taxon>
        <taxon>Alphaproteobacteria</taxon>
        <taxon>Acetobacterales</taxon>
        <taxon>Acetobacteraceae</taxon>
        <taxon>Asaia</taxon>
    </lineage>
</organism>
<dbReference type="Proteomes" id="UP001062776">
    <property type="component" value="Unassembled WGS sequence"/>
</dbReference>
<evidence type="ECO:0000313" key="2">
    <source>
        <dbReference type="Proteomes" id="UP001062776"/>
    </source>
</evidence>
<evidence type="ECO:0000313" key="1">
    <source>
        <dbReference type="EMBL" id="GBQ85861.1"/>
    </source>
</evidence>
<dbReference type="SUPFAM" id="SSF53254">
    <property type="entry name" value="Phosphoglycerate mutase-like"/>
    <property type="match status" value="1"/>
</dbReference>
<dbReference type="EMBL" id="BAPV01000004">
    <property type="protein sequence ID" value="GBQ85861.1"/>
    <property type="molecule type" value="Genomic_DNA"/>
</dbReference>
<dbReference type="Pfam" id="PF00300">
    <property type="entry name" value="His_Phos_1"/>
    <property type="match status" value="1"/>
</dbReference>
<sequence>MSAEPDERPATAPAFSVLLARHPPVEGASGLCYGRSDLALAVGWHDHVALWAALLEGREQGTLYASPSTRCSTAAQTLAALLPAPLPLVIDERLREMDFGSWEGRRWADIDRGEVDDWAADPLGYRPGGGETVNSLIERVTAFWQERIEAAEPCCMITHGGPLRVLLALAEDRTFRMEDKAPAQGHAILLHFFNNHGRFVAQIPAIR</sequence>
<comment type="caution">
    <text evidence="1">The sequence shown here is derived from an EMBL/GenBank/DDBJ whole genome shotgun (WGS) entry which is preliminary data.</text>
</comment>
<dbReference type="Gene3D" id="3.40.50.1240">
    <property type="entry name" value="Phosphoglycerate mutase-like"/>
    <property type="match status" value="1"/>
</dbReference>
<gene>
    <name evidence="1" type="ORF">AA0535_0878</name>
</gene>
<reference evidence="1" key="1">
    <citation type="submission" date="2013-04" db="EMBL/GenBank/DDBJ databases">
        <title>The genome sequencing project of 58 acetic acid bacteria.</title>
        <authorList>
            <person name="Okamoto-Kainuma A."/>
            <person name="Ishikawa M."/>
            <person name="Umino S."/>
            <person name="Koizumi Y."/>
            <person name="Shiwa Y."/>
            <person name="Yoshikawa H."/>
            <person name="Matsutani M."/>
            <person name="Matsushita K."/>
        </authorList>
    </citation>
    <scope>NUCLEOTIDE SEQUENCE</scope>
    <source>
        <strain evidence="1">NRIC 0535</strain>
    </source>
</reference>
<keyword evidence="2" id="KW-1185">Reference proteome</keyword>
<dbReference type="InterPro" id="IPR029033">
    <property type="entry name" value="His_PPase_superfam"/>
</dbReference>
<dbReference type="RefSeq" id="WP_264814664.1">
    <property type="nucleotide sequence ID" value="NZ_BAPV01000004.1"/>
</dbReference>
<protein>
    <submittedName>
        <fullName evidence="1">Phosphoglycerate mutase</fullName>
    </submittedName>
</protein>
<proteinExistence type="predicted"/>
<dbReference type="SMART" id="SM00855">
    <property type="entry name" value="PGAM"/>
    <property type="match status" value="1"/>
</dbReference>
<name>A0ABQ0Q047_9PROT</name>
<accession>A0ABQ0Q047</accession>